<dbReference type="Pfam" id="PF02311">
    <property type="entry name" value="AraC_binding"/>
    <property type="match status" value="1"/>
</dbReference>
<evidence type="ECO:0000256" key="1">
    <source>
        <dbReference type="ARBA" id="ARBA00023125"/>
    </source>
</evidence>
<evidence type="ECO:0000313" key="4">
    <source>
        <dbReference type="Proteomes" id="UP000255207"/>
    </source>
</evidence>
<dbReference type="GO" id="GO:0043565">
    <property type="term" value="F:sequence-specific DNA binding"/>
    <property type="evidence" value="ECO:0007669"/>
    <property type="project" value="InterPro"/>
</dbReference>
<dbReference type="PROSITE" id="PS01124">
    <property type="entry name" value="HTH_ARAC_FAMILY_2"/>
    <property type="match status" value="1"/>
</dbReference>
<protein>
    <submittedName>
        <fullName evidence="3">AraC family transcriptional regulator</fullName>
    </submittedName>
</protein>
<comment type="caution">
    <text evidence="3">The sequence shown here is derived from an EMBL/GenBank/DDBJ whole genome shotgun (WGS) entry which is preliminary data.</text>
</comment>
<dbReference type="InterPro" id="IPR014710">
    <property type="entry name" value="RmlC-like_jellyroll"/>
</dbReference>
<sequence length="647" mass="70730">MAAALLDLAREHLGRVVAQRHAARAVHIGGRQPDIAKLRVVHCRDAGKSAAVADRPEQSGHPEDQMRGRFARPAEKAFRARLKRCGNRCDGVNERHDGLPVSMSGRLPGSAARSISWRRYALDGAWTACRISQASFAFFTIPASAPLGDRPIRDQGRPIPEGLVGEVRRTVAGARLHIDHRHEEVEFDLVVRGAGSYTVGNLTYELKAGTLIWLRPGQQHRLVRSPKLEMWVVSLRADQVDALGQAEIAAQPSRLLPGEELVDLDRLLSQVAQDSDEPTTYNAGLTYALRRALRACRGSPPAHLKLMHPAVTRALLLLRESGAAFSLSSLAEESGIAAPYLSRLLVEHTNRSFVDWRNRIRLERFMEDYQPGMNLLMASLDAGFGSYARFHHVFHQMVGCTPSEWAHRADRSFAPPADETTGVAGFGVPRTLNLSIRQRWTRLVPLASPLLATCFDKTFLDRVLAPGAAPHQHAPAADDAGMPVSLAASDVEHLLAMLQQRDADLTTEFAQLIQTHDFGGIYAGVLRAYELVPGELADAVTAFMLVLLTARAGAPDPGLEQVKAANRQVRDALWHSATPDPRQSRNIHTALLCHFVVIYQALQAARASGDARAMSLLHSATLGLEQELFGSGTAAVTLTDHGLVRRT</sequence>
<dbReference type="Gene3D" id="1.10.10.60">
    <property type="entry name" value="Homeodomain-like"/>
    <property type="match status" value="1"/>
</dbReference>
<gene>
    <name evidence="3" type="ORF">DWE98_28525</name>
</gene>
<accession>A0A370KXF8</accession>
<dbReference type="EMBL" id="QQTP01000031">
    <property type="protein sequence ID" value="RDJ19673.1"/>
    <property type="molecule type" value="Genomic_DNA"/>
</dbReference>
<dbReference type="InterPro" id="IPR018060">
    <property type="entry name" value="HTH_AraC"/>
</dbReference>
<keyword evidence="4" id="KW-1185">Reference proteome</keyword>
<proteinExistence type="predicted"/>
<name>A0A370KXF8_9HYPH</name>
<organism evidence="3 4">
    <name type="scientific">Bosea caraganae</name>
    <dbReference type="NCBI Taxonomy" id="2763117"/>
    <lineage>
        <taxon>Bacteria</taxon>
        <taxon>Pseudomonadati</taxon>
        <taxon>Pseudomonadota</taxon>
        <taxon>Alphaproteobacteria</taxon>
        <taxon>Hyphomicrobiales</taxon>
        <taxon>Boseaceae</taxon>
        <taxon>Bosea</taxon>
    </lineage>
</organism>
<dbReference type="GO" id="GO:0003700">
    <property type="term" value="F:DNA-binding transcription factor activity"/>
    <property type="evidence" value="ECO:0007669"/>
    <property type="project" value="InterPro"/>
</dbReference>
<dbReference type="InterPro" id="IPR037923">
    <property type="entry name" value="HTH-like"/>
</dbReference>
<dbReference type="Proteomes" id="UP000255207">
    <property type="component" value="Unassembled WGS sequence"/>
</dbReference>
<reference evidence="4" key="1">
    <citation type="submission" date="2018-07" db="EMBL/GenBank/DDBJ databases">
        <authorList>
            <person name="Safronova V.I."/>
            <person name="Chirak E.R."/>
            <person name="Sazanova A.L."/>
        </authorList>
    </citation>
    <scope>NUCLEOTIDE SEQUENCE [LARGE SCALE GENOMIC DNA]</scope>
    <source>
        <strain evidence="4">RCAM04685</strain>
    </source>
</reference>
<dbReference type="Pfam" id="PF12833">
    <property type="entry name" value="HTH_18"/>
    <property type="match status" value="1"/>
</dbReference>
<dbReference type="PANTHER" id="PTHR11019:SF159">
    <property type="entry name" value="TRANSCRIPTIONAL REGULATOR-RELATED"/>
    <property type="match status" value="1"/>
</dbReference>
<dbReference type="Gene3D" id="2.60.120.10">
    <property type="entry name" value="Jelly Rolls"/>
    <property type="match status" value="1"/>
</dbReference>
<dbReference type="SUPFAM" id="SSF51215">
    <property type="entry name" value="Regulatory protein AraC"/>
    <property type="match status" value="1"/>
</dbReference>
<keyword evidence="1" id="KW-0238">DNA-binding</keyword>
<feature type="domain" description="HTH araC/xylS-type" evidence="2">
    <location>
        <begin position="312"/>
        <end position="408"/>
    </location>
</feature>
<evidence type="ECO:0000259" key="2">
    <source>
        <dbReference type="PROSITE" id="PS01124"/>
    </source>
</evidence>
<dbReference type="PANTHER" id="PTHR11019">
    <property type="entry name" value="HTH-TYPE TRANSCRIPTIONAL REGULATOR NIMR"/>
    <property type="match status" value="1"/>
</dbReference>
<dbReference type="AlphaFoldDB" id="A0A370KXF8"/>
<dbReference type="InterPro" id="IPR003313">
    <property type="entry name" value="AraC-bd"/>
</dbReference>
<evidence type="ECO:0000313" key="3">
    <source>
        <dbReference type="EMBL" id="RDJ19673.1"/>
    </source>
</evidence>
<dbReference type="SMART" id="SM00342">
    <property type="entry name" value="HTH_ARAC"/>
    <property type="match status" value="1"/>
</dbReference>